<dbReference type="PANTHER" id="PTHR40089">
    <property type="entry name" value="ETHANOLAMINE UTILIZATION PROTEIN EUTH"/>
    <property type="match status" value="1"/>
</dbReference>
<dbReference type="InterPro" id="IPR007441">
    <property type="entry name" value="EutH"/>
</dbReference>
<feature type="transmembrane region" description="Helical" evidence="1">
    <location>
        <begin position="232"/>
        <end position="253"/>
    </location>
</feature>
<feature type="transmembrane region" description="Helical" evidence="1">
    <location>
        <begin position="273"/>
        <end position="292"/>
    </location>
</feature>
<feature type="transmembrane region" description="Helical" evidence="1">
    <location>
        <begin position="193"/>
        <end position="217"/>
    </location>
</feature>
<comment type="caution">
    <text evidence="2">The sequence shown here is derived from an EMBL/GenBank/DDBJ whole genome shotgun (WGS) entry which is preliminary data.</text>
</comment>
<gene>
    <name evidence="2" type="ORF">IAA84_04635</name>
</gene>
<sequence length="357" mass="37305">MTAIIMWILAACALLGGLDRLAGNRFGLGARFEEGFMLLGPTALSMAGIICLAPALSLLLEKTVVPLWRQMGLDPAVLGGILAIDMGGYQLAMDLSSSPACGLFGGIMVAATFGCTLTFTIPVGMGMLGAEEKPFFARGILAGLGMLPVALIIGGLFCGLSVQGALVQSLPILLLCALMMVGIVKFPRGSVRVFTAFATFLKALTTIGLMAGAVFYITDWHPIAYFTPVEEAMAIVSSIGIVLLGSLPFAELLRRLLKRPIQFLGKRTGLNDFSVAGFLMGIISPVPVFTLMKDMDARGKAANAAFLVCAASALAAHMGFAFDAARDLVPQMLLTKLIGGVAGAACALLLMRKKPLA</sequence>
<proteinExistence type="predicted"/>
<dbReference type="Pfam" id="PF04346">
    <property type="entry name" value="EutH"/>
    <property type="match status" value="1"/>
</dbReference>
<feature type="transmembrane region" description="Helical" evidence="1">
    <location>
        <begin position="140"/>
        <end position="162"/>
    </location>
</feature>
<reference evidence="2" key="2">
    <citation type="journal article" date="2021" name="PeerJ">
        <title>Extensive microbial diversity within the chicken gut microbiome revealed by metagenomics and culture.</title>
        <authorList>
            <person name="Gilroy R."/>
            <person name="Ravi A."/>
            <person name="Getino M."/>
            <person name="Pursley I."/>
            <person name="Horton D.L."/>
            <person name="Alikhan N.F."/>
            <person name="Baker D."/>
            <person name="Gharbi K."/>
            <person name="Hall N."/>
            <person name="Watson M."/>
            <person name="Adriaenssens E.M."/>
            <person name="Foster-Nyarko E."/>
            <person name="Jarju S."/>
            <person name="Secka A."/>
            <person name="Antonio M."/>
            <person name="Oren A."/>
            <person name="Chaudhuri R.R."/>
            <person name="La Ragione R."/>
            <person name="Hildebrand F."/>
            <person name="Pallen M.J."/>
        </authorList>
    </citation>
    <scope>NUCLEOTIDE SEQUENCE</scope>
    <source>
        <strain evidence="2">13766</strain>
    </source>
</reference>
<keyword evidence="1" id="KW-0472">Membrane</keyword>
<evidence type="ECO:0000313" key="3">
    <source>
        <dbReference type="Proteomes" id="UP000824140"/>
    </source>
</evidence>
<dbReference type="Proteomes" id="UP000824140">
    <property type="component" value="Unassembled WGS sequence"/>
</dbReference>
<feature type="transmembrane region" description="Helical" evidence="1">
    <location>
        <begin position="168"/>
        <end position="186"/>
    </location>
</feature>
<dbReference type="GO" id="GO:0005886">
    <property type="term" value="C:plasma membrane"/>
    <property type="evidence" value="ECO:0007669"/>
    <property type="project" value="TreeGrafter"/>
</dbReference>
<name>A0A9D1FZ45_9FIRM</name>
<feature type="transmembrane region" description="Helical" evidence="1">
    <location>
        <begin position="36"/>
        <end position="60"/>
    </location>
</feature>
<dbReference type="PANTHER" id="PTHR40089:SF1">
    <property type="entry name" value="ETHANOLAMINE PERMEASE EUTH-RELATED"/>
    <property type="match status" value="1"/>
</dbReference>
<feature type="transmembrane region" description="Helical" evidence="1">
    <location>
        <begin position="72"/>
        <end position="91"/>
    </location>
</feature>
<protein>
    <submittedName>
        <fullName evidence="2">Ethanolamine utilization protein EutH</fullName>
    </submittedName>
</protein>
<evidence type="ECO:0000256" key="1">
    <source>
        <dbReference type="SAM" id="Phobius"/>
    </source>
</evidence>
<keyword evidence="1" id="KW-1133">Transmembrane helix</keyword>
<dbReference type="AlphaFoldDB" id="A0A9D1FZ45"/>
<reference evidence="2" key="1">
    <citation type="submission" date="2020-10" db="EMBL/GenBank/DDBJ databases">
        <authorList>
            <person name="Gilroy R."/>
        </authorList>
    </citation>
    <scope>NUCLEOTIDE SEQUENCE</scope>
    <source>
        <strain evidence="2">13766</strain>
    </source>
</reference>
<dbReference type="PIRSF" id="PIRSF019466">
    <property type="entry name" value="EutH"/>
    <property type="match status" value="1"/>
</dbReference>
<keyword evidence="1" id="KW-0812">Transmembrane</keyword>
<feature type="transmembrane region" description="Helical" evidence="1">
    <location>
        <begin position="334"/>
        <end position="351"/>
    </location>
</feature>
<evidence type="ECO:0000313" key="2">
    <source>
        <dbReference type="EMBL" id="HIS92286.1"/>
    </source>
</evidence>
<organism evidence="2 3">
    <name type="scientific">Candidatus Alectryocaccomicrobium excrementavium</name>
    <dbReference type="NCBI Taxonomy" id="2840668"/>
    <lineage>
        <taxon>Bacteria</taxon>
        <taxon>Bacillati</taxon>
        <taxon>Bacillota</taxon>
        <taxon>Clostridia</taxon>
        <taxon>Candidatus Alectryocaccomicrobium</taxon>
    </lineage>
</organism>
<feature type="transmembrane region" description="Helical" evidence="1">
    <location>
        <begin position="103"/>
        <end position="128"/>
    </location>
</feature>
<accession>A0A9D1FZ45</accession>
<dbReference type="EMBL" id="DVJN01000092">
    <property type="protein sequence ID" value="HIS92286.1"/>
    <property type="molecule type" value="Genomic_DNA"/>
</dbReference>
<dbReference type="GO" id="GO:0034228">
    <property type="term" value="F:ethanolamine transmembrane transporter activity"/>
    <property type="evidence" value="ECO:0007669"/>
    <property type="project" value="InterPro"/>
</dbReference>